<dbReference type="Proteomes" id="UP000434475">
    <property type="component" value="Unassembled WGS sequence"/>
</dbReference>
<evidence type="ECO:0000256" key="1">
    <source>
        <dbReference type="ARBA" id="ARBA00007257"/>
    </source>
</evidence>
<feature type="domain" description="SpaA-like prealbumin fold" evidence="5">
    <location>
        <begin position="327"/>
        <end position="407"/>
    </location>
</feature>
<evidence type="ECO:0000313" key="6">
    <source>
        <dbReference type="EMBL" id="MSB20001.1"/>
    </source>
</evidence>
<keyword evidence="3 4" id="KW-0732">Signal</keyword>
<evidence type="ECO:0000256" key="3">
    <source>
        <dbReference type="ARBA" id="ARBA00022729"/>
    </source>
</evidence>
<feature type="domain" description="SpaA-like prealbumin fold" evidence="5">
    <location>
        <begin position="1127"/>
        <end position="1203"/>
    </location>
</feature>
<dbReference type="RefSeq" id="WP_172697680.1">
    <property type="nucleotide sequence ID" value="NZ_WKPR01000009.1"/>
</dbReference>
<feature type="domain" description="SpaA-like prealbumin fold" evidence="5">
    <location>
        <begin position="238"/>
        <end position="313"/>
    </location>
</feature>
<reference evidence="6 7" key="1">
    <citation type="journal article" date="2019" name="Nat. Med.">
        <title>A library of human gut bacterial isolates paired with longitudinal multiomics data enables mechanistic microbiome research.</title>
        <authorList>
            <person name="Poyet M."/>
            <person name="Groussin M."/>
            <person name="Gibbons S.M."/>
            <person name="Avila-Pacheco J."/>
            <person name="Jiang X."/>
            <person name="Kearney S.M."/>
            <person name="Perrotta A.R."/>
            <person name="Berdy B."/>
            <person name="Zhao S."/>
            <person name="Lieberman T.D."/>
            <person name="Swanson P.K."/>
            <person name="Smith M."/>
            <person name="Roesemann S."/>
            <person name="Alexander J.E."/>
            <person name="Rich S.A."/>
            <person name="Livny J."/>
            <person name="Vlamakis H."/>
            <person name="Clish C."/>
            <person name="Bullock K."/>
            <person name="Deik A."/>
            <person name="Scott J."/>
            <person name="Pierce K.A."/>
            <person name="Xavier R.J."/>
            <person name="Alm E.J."/>
        </authorList>
    </citation>
    <scope>NUCLEOTIDE SEQUENCE [LARGE SCALE GENOMIC DNA]</scope>
    <source>
        <strain evidence="6 7">BIOML-A2</strain>
    </source>
</reference>
<dbReference type="Pfam" id="PF17802">
    <property type="entry name" value="SpaA"/>
    <property type="match status" value="15"/>
</dbReference>
<dbReference type="InterPro" id="IPR041033">
    <property type="entry name" value="SpaA_PFL_dom_1"/>
</dbReference>
<evidence type="ECO:0000313" key="7">
    <source>
        <dbReference type="Proteomes" id="UP000434475"/>
    </source>
</evidence>
<feature type="domain" description="SpaA-like prealbumin fold" evidence="5">
    <location>
        <begin position="1305"/>
        <end position="1388"/>
    </location>
</feature>
<feature type="domain" description="SpaA-like prealbumin fold" evidence="5">
    <location>
        <begin position="775"/>
        <end position="845"/>
    </location>
</feature>
<dbReference type="SUPFAM" id="SSF49478">
    <property type="entry name" value="Cna protein B-type domain"/>
    <property type="match status" value="12"/>
</dbReference>
<feature type="domain" description="SpaA-like prealbumin fold" evidence="5">
    <location>
        <begin position="950"/>
        <end position="1034"/>
    </location>
</feature>
<comment type="similarity">
    <text evidence="1">Belongs to the serine-aspartate repeat-containing protein (SDr) family.</text>
</comment>
<evidence type="ECO:0000256" key="4">
    <source>
        <dbReference type="SAM" id="SignalP"/>
    </source>
</evidence>
<feature type="domain" description="SpaA-like prealbumin fold" evidence="5">
    <location>
        <begin position="1042"/>
        <end position="1117"/>
    </location>
</feature>
<comment type="caution">
    <text evidence="6">The sequence shown here is derived from an EMBL/GenBank/DDBJ whole genome shotgun (WGS) entry which is preliminary data.</text>
</comment>
<feature type="domain" description="SpaA-like prealbumin fold" evidence="5">
    <location>
        <begin position="862"/>
        <end position="942"/>
    </location>
</feature>
<feature type="signal peptide" evidence="4">
    <location>
        <begin position="1"/>
        <end position="28"/>
    </location>
</feature>
<gene>
    <name evidence="6" type="ORF">GKE97_10785</name>
</gene>
<dbReference type="PANTHER" id="PTHR36108">
    <property type="entry name" value="COLOSSIN-B-RELATED"/>
    <property type="match status" value="1"/>
</dbReference>
<proteinExistence type="inferred from homology"/>
<feature type="domain" description="SpaA-like prealbumin fold" evidence="5">
    <location>
        <begin position="1413"/>
        <end position="1489"/>
    </location>
</feature>
<feature type="domain" description="SpaA-like prealbumin fold" evidence="5">
    <location>
        <begin position="595"/>
        <end position="678"/>
    </location>
</feature>
<feature type="domain" description="SpaA-like prealbumin fold" evidence="5">
    <location>
        <begin position="416"/>
        <end position="497"/>
    </location>
</feature>
<evidence type="ECO:0000259" key="5">
    <source>
        <dbReference type="Pfam" id="PF17802"/>
    </source>
</evidence>
<accession>A0A6I2R1H6</accession>
<feature type="chain" id="PRO_5026173029" description="SpaA-like prealbumin fold domain-containing protein" evidence="4">
    <location>
        <begin position="29"/>
        <end position="1701"/>
    </location>
</feature>
<feature type="domain" description="SpaA-like prealbumin fold" evidence="5">
    <location>
        <begin position="1222"/>
        <end position="1296"/>
    </location>
</feature>
<dbReference type="Gene3D" id="2.60.40.10">
    <property type="entry name" value="Immunoglobulins"/>
    <property type="match status" value="16"/>
</dbReference>
<organism evidence="6 7">
    <name type="scientific">Flavonifractor plautii</name>
    <name type="common">Fusobacterium plautii</name>
    <dbReference type="NCBI Taxonomy" id="292800"/>
    <lineage>
        <taxon>Bacteria</taxon>
        <taxon>Bacillati</taxon>
        <taxon>Bacillota</taxon>
        <taxon>Clostridia</taxon>
        <taxon>Eubacteriales</taxon>
        <taxon>Oscillospiraceae</taxon>
        <taxon>Flavonifractor</taxon>
    </lineage>
</organism>
<dbReference type="PANTHER" id="PTHR36108:SF13">
    <property type="entry name" value="COLOSSIN-B-RELATED"/>
    <property type="match status" value="1"/>
</dbReference>
<feature type="domain" description="SpaA-like prealbumin fold" evidence="5">
    <location>
        <begin position="514"/>
        <end position="580"/>
    </location>
</feature>
<feature type="domain" description="SpaA-like prealbumin fold" evidence="5">
    <location>
        <begin position="149"/>
        <end position="222"/>
    </location>
</feature>
<dbReference type="EMBL" id="WKPR01000009">
    <property type="protein sequence ID" value="MSB20001.1"/>
    <property type="molecule type" value="Genomic_DNA"/>
</dbReference>
<dbReference type="InterPro" id="IPR013783">
    <property type="entry name" value="Ig-like_fold"/>
</dbReference>
<evidence type="ECO:0000256" key="2">
    <source>
        <dbReference type="ARBA" id="ARBA00022525"/>
    </source>
</evidence>
<feature type="domain" description="SpaA-like prealbumin fold" evidence="5">
    <location>
        <begin position="683"/>
        <end position="753"/>
    </location>
</feature>
<name>A0A6I2R1H6_FLAPL</name>
<sequence>MKKLFSKWLSGMLALVMVIGLLPAAGFAASGNNSGSGDRPGDNGTTSITVFVRDSSDNTKVLPEAGVKLERVTSGRYHDFGIKYTDKTGSVTWDNLESGLYRITQTSTVNGYKMNTVMQQRWFGTGEGNHAVDILNYPQVTLTVLRFANGDPVEGAQFEVRNTDNGVVYQGATNKSGAILFGAIPPGDYTVHNTSNPVNVDPVIAGMNPQKIHISQEQQGDVQLMFESSAKPSLIIQYLETESGKPVKGGQFTLTRTTSPSETWTEIFTDDSGIAVVPNLEAGSYVLTQTKVPDGYIGELKSTSFTVNTEDDSAVMRTFYADKPGSATFTILDSQTGKPIPGVEVTLYSQGNQVAAGPQTTDNQGRVTFGPLPTGNYAAVITGVPDNYTMDLTQMPIFIEANKTIDRSFTATVKASLTIYAQDEQGNPLSGCHFEIRHQNGQKVGEVVTTATGSGMIGNLDPGYYVVEQTSAPAGYVITDVAKTFRAVAGQMEELTFINRSKPYIIVTGTITGTSMPVPGATYQLMDATNTQVLQTKNAGADGTVIFDNLVPGSYVVQCTGVPDGYTLATGAQSVSVSAVKAGVANFVFDRHSSIIVKAISSEGQPLEGAQFQVRSENGQVREQVTTDLTGTAVVGPLTPGKYIIEQLYAPCGYVANTAFQTITVENNKTSIATFTQTKKSVLTIYATDSKAMGLMGVQFAVYDGKTGKEVAQVTTDTAGVATVTDMKPGVYMVKELAAPEGYLLTTSYQVPIVMCRDEAAYVRFAHATKDYLLIETIDAETRQPIPGAQYNVTKMDGDLVGEYSANDHGVVEVGPLAPGFYVVKQIIAPAGYSICTETQTIEVISGRVLNARFANYKLEGIVIESVDQTTHKGLPNTTFEIYNEDNIQVFHGVTDASGQLSTGELPAGRYIIRQMSAPDGYTAVETMKTITLGSKPVTVVFEQKAHTSLVIELVDDATGAPLSGARFRVESIDGSYTTTVVTGSDGTVIIGGLAAGRYMVAQETAPDGYLLDASYQWAEINQNATTNLRFTNKAISGLVIRALDRNTQAPLAGATFEISEANGKLLQTVTTDKTGIVTITNLKPGKYLVRETNGPDGYQMDTVSQNVTITNYENSTLTFYHVVNANLTLRAIDAKAGNPVAGVTFQVRTTGGKYVGEDVTGSNGLVQIAAAAPDKYTVSIVDVPEGYLIDRTAREVTVPVNQEVLETFVLDQESGATIRVIESQTGLGVDDVTLRISTIDGTLIGNYTTDRQGYIFVDLKPGEYMYYITYGPEGYVMDPQPHRFTVNANVETVIELDIEKESHVRIQVIDAASGKGIYNVKIEISDQYSNYIGTYTTNDEGYIYLDQVLKSGRYKATMLEVPAGYVKDTVPKTIEISLKETTDVKWKIGGQQGQVTITTLSDSDNVLMGIRKGSRLQGAVYQITDMSGRVVATLYGDSYGEAHSGALGIGTYYVQQIQAPAGYMVNSQRVTVNVTNKNDDVKITVYNKSGNFKTTVTAHGPRTVAPNNQAKFYYTNVSNASSVTVQNFFLNIKVPTDGARAGTFYTGTWSGTATTFRVEYRTNMSDYRVLAANLNSKSSYSYDMSSIALGLASGEYVTDIRMVFDHAVAGMKESMAPVLYVSVLPNVVNGYQLINRAESGCQGEASSSVSSGNSWSANTGMNGIAGGWTSATAQSTTVVTGGSVQYPYYPLPNTLPKTGY</sequence>
<keyword evidence="2" id="KW-0964">Secreted</keyword>
<protein>
    <recommendedName>
        <fullName evidence="5">SpaA-like prealbumin fold domain-containing protein</fullName>
    </recommendedName>
</protein>